<dbReference type="OrthoDB" id="3549067at2759"/>
<gene>
    <name evidence="2" type="ORF">PAC_12889</name>
</gene>
<feature type="compositionally biased region" description="Polar residues" evidence="1">
    <location>
        <begin position="212"/>
        <end position="230"/>
    </location>
</feature>
<feature type="compositionally biased region" description="Basic and acidic residues" evidence="1">
    <location>
        <begin position="372"/>
        <end position="400"/>
    </location>
</feature>
<dbReference type="EMBL" id="FJOG01000022">
    <property type="protein sequence ID" value="CZR62992.1"/>
    <property type="molecule type" value="Genomic_DNA"/>
</dbReference>
<feature type="compositionally biased region" description="Basic and acidic residues" evidence="1">
    <location>
        <begin position="279"/>
        <end position="310"/>
    </location>
</feature>
<feature type="region of interest" description="Disordered" evidence="1">
    <location>
        <begin position="212"/>
        <end position="459"/>
    </location>
</feature>
<sequence length="543" mass="63462">MHRSRGRNDFFPSLLLGGRSLEKGLETRIAWREAEIITLNKLCRGFHPDHLELQVRRELSRSSTSSYRYLFLDSALRILTNMRRSNQFGGLPTLAEYERIIVIRPRRRSFEMMMYERFTDPAVVRQYGGDYGMSLEAGKPVDTSHSLRSNIPPDRAGSLDREYEATLQEIREQEHKRVEEQYRANEEELRAELADAKFRAESAEARLDIQQQRLGSQPRQPANPTHQNYIRDTPPQDRNYQRDRSRYAPTEGGRSLRPDDMRSERSFRPGFDDQGMPESKSREVPNQPPDERRMSEFRYIDGPRPNRDRAVPPTSYSRYDRTQAQNGRRCVPKNPEMHILGQQLAIREKNPRNREGPRRQDHDGRSASGVPTRREHRLDGPRDEQPRDDGQRRRDREDRSIISSSTSPTESSRHEHRPSGPRVENRTASGQYPRDRDDRSEIASSTRRPEDRREGPSDRYRERSLVVLSAAPMFLTTTTRDWISEFAEMMGQYVVMPRPYRQLPRAATRIAVAGESYRVLDHICSWTPWFVWRFGLLEGARIG</sequence>
<proteinExistence type="predicted"/>
<evidence type="ECO:0000256" key="1">
    <source>
        <dbReference type="SAM" id="MobiDB-lite"/>
    </source>
</evidence>
<feature type="compositionally biased region" description="Basic and acidic residues" evidence="1">
    <location>
        <begin position="346"/>
        <end position="365"/>
    </location>
</feature>
<feature type="compositionally biased region" description="Basic and acidic residues" evidence="1">
    <location>
        <begin position="433"/>
        <end position="459"/>
    </location>
</feature>
<keyword evidence="3" id="KW-1185">Reference proteome</keyword>
<dbReference type="Proteomes" id="UP000184330">
    <property type="component" value="Unassembled WGS sequence"/>
</dbReference>
<evidence type="ECO:0000313" key="3">
    <source>
        <dbReference type="Proteomes" id="UP000184330"/>
    </source>
</evidence>
<feature type="compositionally biased region" description="Polar residues" evidence="1">
    <location>
        <begin position="314"/>
        <end position="326"/>
    </location>
</feature>
<reference evidence="2 3" key="1">
    <citation type="submission" date="2016-03" db="EMBL/GenBank/DDBJ databases">
        <authorList>
            <person name="Ploux O."/>
        </authorList>
    </citation>
    <scope>NUCLEOTIDE SEQUENCE [LARGE SCALE GENOMIC DNA]</scope>
    <source>
        <strain evidence="2 3">UAMH 11012</strain>
    </source>
</reference>
<evidence type="ECO:0000313" key="2">
    <source>
        <dbReference type="EMBL" id="CZR62992.1"/>
    </source>
</evidence>
<name>A0A1L7XD94_9HELO</name>
<feature type="compositionally biased region" description="Low complexity" evidence="1">
    <location>
        <begin position="401"/>
        <end position="410"/>
    </location>
</feature>
<protein>
    <submittedName>
        <fullName evidence="2">Uncharacterized protein</fullName>
    </submittedName>
</protein>
<feature type="region of interest" description="Disordered" evidence="1">
    <location>
        <begin position="139"/>
        <end position="159"/>
    </location>
</feature>
<dbReference type="AlphaFoldDB" id="A0A1L7XD94"/>
<organism evidence="2 3">
    <name type="scientific">Phialocephala subalpina</name>
    <dbReference type="NCBI Taxonomy" id="576137"/>
    <lineage>
        <taxon>Eukaryota</taxon>
        <taxon>Fungi</taxon>
        <taxon>Dikarya</taxon>
        <taxon>Ascomycota</taxon>
        <taxon>Pezizomycotina</taxon>
        <taxon>Leotiomycetes</taxon>
        <taxon>Helotiales</taxon>
        <taxon>Mollisiaceae</taxon>
        <taxon>Phialocephala</taxon>
        <taxon>Phialocephala fortinii species complex</taxon>
    </lineage>
</organism>
<feature type="compositionally biased region" description="Basic and acidic residues" evidence="1">
    <location>
        <begin position="254"/>
        <end position="271"/>
    </location>
</feature>
<accession>A0A1L7XD94</accession>